<gene>
    <name evidence="2" type="ORF">ABH38_06065</name>
</gene>
<dbReference type="EMBL" id="LDPR01000003">
    <property type="protein sequence ID" value="KLO38135.1"/>
    <property type="molecule type" value="Genomic_DNA"/>
</dbReference>
<proteinExistence type="predicted"/>
<keyword evidence="2" id="KW-0723">Serine/threonine-protein kinase</keyword>
<name>A0A0I9YVV2_9MYCO</name>
<evidence type="ECO:0000313" key="3">
    <source>
        <dbReference type="Proteomes" id="UP000036334"/>
    </source>
</evidence>
<feature type="chain" id="PRO_5005239385" evidence="1">
    <location>
        <begin position="31"/>
        <end position="170"/>
    </location>
</feature>
<dbReference type="AlphaFoldDB" id="A0A0I9YVV2"/>
<dbReference type="Proteomes" id="UP000036334">
    <property type="component" value="Unassembled WGS sequence"/>
</dbReference>
<evidence type="ECO:0000313" key="2">
    <source>
        <dbReference type="EMBL" id="KLO38135.1"/>
    </source>
</evidence>
<evidence type="ECO:0000256" key="1">
    <source>
        <dbReference type="SAM" id="SignalP"/>
    </source>
</evidence>
<keyword evidence="2" id="KW-0418">Kinase</keyword>
<dbReference type="OrthoDB" id="5195851at2"/>
<organism evidence="2 3">
    <name type="scientific">Mycobacterium haemophilum</name>
    <dbReference type="NCBI Taxonomy" id="29311"/>
    <lineage>
        <taxon>Bacteria</taxon>
        <taxon>Bacillati</taxon>
        <taxon>Actinomycetota</taxon>
        <taxon>Actinomycetes</taxon>
        <taxon>Mycobacteriales</taxon>
        <taxon>Mycobacteriaceae</taxon>
        <taxon>Mycobacterium</taxon>
    </lineage>
</organism>
<dbReference type="RefSeq" id="WP_047313720.1">
    <property type="nucleotide sequence ID" value="NZ_LDPQ01000002.1"/>
</dbReference>
<dbReference type="PATRIC" id="fig|29311.18.peg.1980"/>
<accession>A0A0I9YVV2</accession>
<keyword evidence="2" id="KW-0808">Transferase</keyword>
<sequence>MSHLTTTLRAATAAALMSSFACPGTGTATADPTSSDVNTLAGSLSKGYNSNNCSSQTPPSGVLAVLECGQNADPDGPVKARYLLFSNGSDMASSFTTSIGSDTLADCGDVKSPTVWHQGSSTDSAGQVACGTYHGSAEVIWTADAKNVLGVIDAADGNVPKIYAWWQKNG</sequence>
<comment type="caution">
    <text evidence="2">The sequence shown here is derived from an EMBL/GenBank/DDBJ whole genome shotgun (WGS) entry which is preliminary data.</text>
</comment>
<feature type="signal peptide" evidence="1">
    <location>
        <begin position="1"/>
        <end position="30"/>
    </location>
</feature>
<dbReference type="GO" id="GO:0004674">
    <property type="term" value="F:protein serine/threonine kinase activity"/>
    <property type="evidence" value="ECO:0007669"/>
    <property type="project" value="UniProtKB-KW"/>
</dbReference>
<reference evidence="2 3" key="1">
    <citation type="submission" date="2015-05" db="EMBL/GenBank/DDBJ databases">
        <title>Genome sequence of Mycobacterium haemophilum.</title>
        <authorList>
            <person name="Greninger A.L."/>
            <person name="Cunningham G."/>
            <person name="Miller S."/>
        </authorList>
    </citation>
    <scope>NUCLEOTIDE SEQUENCE [LARGE SCALE GENOMIC DNA]</scope>
    <source>
        <strain evidence="3">UC1</strain>
    </source>
</reference>
<keyword evidence="1" id="KW-0732">Signal</keyword>
<protein>
    <submittedName>
        <fullName evidence="2">Serine/threonine protein kinase</fullName>
    </submittedName>
</protein>
<keyword evidence="3" id="KW-1185">Reference proteome</keyword>